<feature type="transmembrane region" description="Helical" evidence="1">
    <location>
        <begin position="84"/>
        <end position="103"/>
    </location>
</feature>
<keyword evidence="1" id="KW-1133">Transmembrane helix</keyword>
<reference evidence="2" key="1">
    <citation type="submission" date="2021-11" db="EMBL/GenBank/DDBJ databases">
        <title>Description of novel Flavobacterium species.</title>
        <authorList>
            <person name="Saticioglu I.B."/>
            <person name="Ay H."/>
            <person name="Altun S."/>
            <person name="Duman M."/>
        </authorList>
    </citation>
    <scope>NUCLEOTIDE SEQUENCE</scope>
    <source>
        <strain evidence="2">F-30</strain>
    </source>
</reference>
<gene>
    <name evidence="2" type="ORF">LNP81_13215</name>
</gene>
<proteinExistence type="predicted"/>
<name>A0ABS8MEL6_9FLAO</name>
<feature type="transmembrane region" description="Helical" evidence="1">
    <location>
        <begin position="109"/>
        <end position="135"/>
    </location>
</feature>
<organism evidence="2 3">
    <name type="scientific">Flavobacterium piscisymbiosum</name>
    <dbReference type="NCBI Taxonomy" id="2893753"/>
    <lineage>
        <taxon>Bacteria</taxon>
        <taxon>Pseudomonadati</taxon>
        <taxon>Bacteroidota</taxon>
        <taxon>Flavobacteriia</taxon>
        <taxon>Flavobacteriales</taxon>
        <taxon>Flavobacteriaceae</taxon>
        <taxon>Flavobacterium</taxon>
    </lineage>
</organism>
<comment type="caution">
    <text evidence="2">The sequence shown here is derived from an EMBL/GenBank/DDBJ whole genome shotgun (WGS) entry which is preliminary data.</text>
</comment>
<keyword evidence="1" id="KW-0812">Transmembrane</keyword>
<keyword evidence="1" id="KW-0472">Membrane</keyword>
<evidence type="ECO:0000313" key="2">
    <source>
        <dbReference type="EMBL" id="MCC9063951.1"/>
    </source>
</evidence>
<evidence type="ECO:0000256" key="1">
    <source>
        <dbReference type="SAM" id="Phobius"/>
    </source>
</evidence>
<dbReference type="EMBL" id="JAJJMM010000001">
    <property type="protein sequence ID" value="MCC9063951.1"/>
    <property type="molecule type" value="Genomic_DNA"/>
</dbReference>
<feature type="transmembrane region" description="Helical" evidence="1">
    <location>
        <begin position="147"/>
        <end position="169"/>
    </location>
</feature>
<feature type="transmembrane region" description="Helical" evidence="1">
    <location>
        <begin position="24"/>
        <end position="42"/>
    </location>
</feature>
<feature type="transmembrane region" description="Helical" evidence="1">
    <location>
        <begin position="54"/>
        <end position="72"/>
    </location>
</feature>
<keyword evidence="3" id="KW-1185">Reference proteome</keyword>
<protein>
    <submittedName>
        <fullName evidence="2">Uncharacterized protein</fullName>
    </submittedName>
</protein>
<accession>A0ABS8MEL6</accession>
<sequence length="199" mass="22778">MSEEINSKPTIEEISLRIYIERNVSLFTVLGIFNALAIYSISIKDTETSEPLSFLFSLLSIVILWPLIIDTAHKNEDENPNYTLILFRFALVLAQFSLSLYTIKSFPGFFQILIFIIALIKLGLPFFDFLFYRYIKKKLSKFSLTNIKIIVALYGVVTLIISLMLSYYISVGASELLKIVISTDKENRIHNSKKLLSNS</sequence>
<evidence type="ECO:0000313" key="3">
    <source>
        <dbReference type="Proteomes" id="UP001430679"/>
    </source>
</evidence>
<dbReference type="Proteomes" id="UP001430679">
    <property type="component" value="Unassembled WGS sequence"/>
</dbReference>
<dbReference type="RefSeq" id="WP_230036513.1">
    <property type="nucleotide sequence ID" value="NZ_JAJJMM010000001.1"/>
</dbReference>